<evidence type="ECO:0000313" key="1">
    <source>
        <dbReference type="EMBL" id="KZS02730.1"/>
    </source>
</evidence>
<keyword evidence="2" id="KW-1185">Reference proteome</keyword>
<evidence type="ECO:0000313" key="2">
    <source>
        <dbReference type="Proteomes" id="UP000076858"/>
    </source>
</evidence>
<comment type="caution">
    <text evidence="1">The sequence shown here is derived from an EMBL/GenBank/DDBJ whole genome shotgun (WGS) entry which is preliminary data.</text>
</comment>
<protein>
    <submittedName>
        <fullName evidence="1">Uncharacterized protein</fullName>
    </submittedName>
</protein>
<dbReference type="AlphaFoldDB" id="A0A164JWV1"/>
<dbReference type="Proteomes" id="UP000076858">
    <property type="component" value="Unassembled WGS sequence"/>
</dbReference>
<name>A0A164JWV1_9CRUS</name>
<accession>A0A164JWV1</accession>
<proteinExistence type="predicted"/>
<organism evidence="1 2">
    <name type="scientific">Daphnia magna</name>
    <dbReference type="NCBI Taxonomy" id="35525"/>
    <lineage>
        <taxon>Eukaryota</taxon>
        <taxon>Metazoa</taxon>
        <taxon>Ecdysozoa</taxon>
        <taxon>Arthropoda</taxon>
        <taxon>Crustacea</taxon>
        <taxon>Branchiopoda</taxon>
        <taxon>Diplostraca</taxon>
        <taxon>Cladocera</taxon>
        <taxon>Anomopoda</taxon>
        <taxon>Daphniidae</taxon>
        <taxon>Daphnia</taxon>
    </lineage>
</organism>
<reference evidence="1 2" key="1">
    <citation type="submission" date="2016-03" db="EMBL/GenBank/DDBJ databases">
        <title>EvidentialGene: Evidence-directed Construction of Genes on Genomes.</title>
        <authorList>
            <person name="Gilbert D.G."/>
            <person name="Choi J.-H."/>
            <person name="Mockaitis K."/>
            <person name="Colbourne J."/>
            <person name="Pfrender M."/>
        </authorList>
    </citation>
    <scope>NUCLEOTIDE SEQUENCE [LARGE SCALE GENOMIC DNA]</scope>
    <source>
        <strain evidence="1 2">Xinb3</strain>
        <tissue evidence="1">Complete organism</tissue>
    </source>
</reference>
<sequence length="79" mass="9024">MFQGAREGMDRDQLYRYQVIRIKRYLKTSDYQVLSGLSSDVITDISSKNLTVGESKMDTEDGGMPYENGYELPSLEFEG</sequence>
<dbReference type="EMBL" id="LRGB01003607">
    <property type="protein sequence ID" value="KZS02730.1"/>
    <property type="molecule type" value="Genomic_DNA"/>
</dbReference>
<gene>
    <name evidence="1" type="ORF">APZ42_000110</name>
</gene>